<evidence type="ECO:0000256" key="1">
    <source>
        <dbReference type="SAM" id="MobiDB-lite"/>
    </source>
</evidence>
<dbReference type="FunCoup" id="A0A151Z742">
    <property type="interactions" value="22"/>
</dbReference>
<keyword evidence="3" id="KW-1185">Reference proteome</keyword>
<feature type="compositionally biased region" description="Low complexity" evidence="1">
    <location>
        <begin position="744"/>
        <end position="784"/>
    </location>
</feature>
<dbReference type="AlphaFoldDB" id="A0A151Z742"/>
<gene>
    <name evidence="2" type="ORF">DLAC_11787</name>
</gene>
<dbReference type="PANTHER" id="PTHR21575">
    <property type="entry name" value="PROTEIN HID1"/>
    <property type="match status" value="1"/>
</dbReference>
<protein>
    <submittedName>
        <fullName evidence="2">Uncharacterized protein</fullName>
    </submittedName>
</protein>
<dbReference type="GO" id="GO:0000138">
    <property type="term" value="C:Golgi trans cisterna"/>
    <property type="evidence" value="ECO:0007669"/>
    <property type="project" value="TreeGrafter"/>
</dbReference>
<dbReference type="GO" id="GO:0016020">
    <property type="term" value="C:membrane"/>
    <property type="evidence" value="ECO:0007669"/>
    <property type="project" value="TreeGrafter"/>
</dbReference>
<proteinExistence type="predicted"/>
<dbReference type="InParanoid" id="A0A151Z742"/>
<dbReference type="OMA" id="IFEDDKW"/>
<evidence type="ECO:0000313" key="2">
    <source>
        <dbReference type="EMBL" id="KYQ89779.1"/>
    </source>
</evidence>
<dbReference type="Proteomes" id="UP000076078">
    <property type="component" value="Unassembled WGS sequence"/>
</dbReference>
<dbReference type="OrthoDB" id="432953at2759"/>
<feature type="compositionally biased region" description="Polar residues" evidence="1">
    <location>
        <begin position="161"/>
        <end position="172"/>
    </location>
</feature>
<dbReference type="PANTHER" id="PTHR21575:SF12">
    <property type="entry name" value="PROTEIN HID1"/>
    <property type="match status" value="1"/>
</dbReference>
<dbReference type="STRING" id="361077.A0A151Z742"/>
<feature type="region of interest" description="Disordered" evidence="1">
    <location>
        <begin position="133"/>
        <end position="208"/>
    </location>
</feature>
<feature type="region of interest" description="Disordered" evidence="1">
    <location>
        <begin position="230"/>
        <end position="260"/>
    </location>
</feature>
<dbReference type="GO" id="GO:0005797">
    <property type="term" value="C:Golgi medial cisterna"/>
    <property type="evidence" value="ECO:0007669"/>
    <property type="project" value="TreeGrafter"/>
</dbReference>
<feature type="compositionally biased region" description="Polar residues" evidence="1">
    <location>
        <begin position="136"/>
        <end position="147"/>
    </location>
</feature>
<organism evidence="2 3">
    <name type="scientific">Tieghemostelium lacteum</name>
    <name type="common">Slime mold</name>
    <name type="synonym">Dictyostelium lacteum</name>
    <dbReference type="NCBI Taxonomy" id="361077"/>
    <lineage>
        <taxon>Eukaryota</taxon>
        <taxon>Amoebozoa</taxon>
        <taxon>Evosea</taxon>
        <taxon>Eumycetozoa</taxon>
        <taxon>Dictyostelia</taxon>
        <taxon>Dictyosteliales</taxon>
        <taxon>Raperosteliaceae</taxon>
        <taxon>Tieghemostelium</taxon>
    </lineage>
</organism>
<feature type="compositionally biased region" description="Polar residues" evidence="1">
    <location>
        <begin position="429"/>
        <end position="438"/>
    </location>
</feature>
<feature type="compositionally biased region" description="Low complexity" evidence="1">
    <location>
        <begin position="443"/>
        <end position="458"/>
    </location>
</feature>
<feature type="region of interest" description="Disordered" evidence="1">
    <location>
        <begin position="744"/>
        <end position="785"/>
    </location>
</feature>
<dbReference type="InterPro" id="IPR026705">
    <property type="entry name" value="Hid-1/Ecm30"/>
</dbReference>
<accession>A0A151Z742</accession>
<feature type="compositionally biased region" description="Low complexity" evidence="1">
    <location>
        <begin position="230"/>
        <end position="254"/>
    </location>
</feature>
<dbReference type="EMBL" id="LODT01000039">
    <property type="protein sequence ID" value="KYQ89779.1"/>
    <property type="molecule type" value="Genomic_DNA"/>
</dbReference>
<sequence length="949" mass="108795">MGQGVSRDNYLKSIDTVRTEKVSSESQIWDIILAVPPEDETIYDTIRQLKESRPDNLSIFINKLVNQLVKVKGVNREKNTNNDYNQTNISLAYLTRVLPIVFENDKNDFIEKVFWLNEIPEINQINQIIQQQQQQSPTPIHTNTTDIKANDLVTSPIPIVNTDSEPTTTTVDENSPNNPTTTTEESQDTEDDNGKEPISPHNVDDKQIVENILTENEKEIIARNEELHIQSQTGQSSSSLSIPKQPEQLQQQQQTSPKNIHSTDLVPLAVKLMESLLELLFLPGYTVDLSLGVKNPRIDNPDSLPLNFVWLPGFGVETVPTYQTKQFWINRLNVLQCLLTTISGQLYISQEHVSNFRSKWLLWLTEEQDYHTEALFYSLINSFSTYDPIGWGIPYNHLMFADDHEAAAKLSIQVLNVLLSFDPYVTLQHPPSQSNSPNEPHLHSASSSSLPSQQQQQQQHQTISNRFIRLLKSQKRARDFKFFFQAFERIINLPMIANHTRLPHSTKKIEIHQDIFITFWRFITINQDFLKFIIAYETSPEFIVPLMQYMDEGRKNQTTHGIIQIGTFILLVLSGERDFAISMNKPFNAKVYIDIPPSQVYSDFFINVMYRLLVDTAERLESIYECILTVLSNLSPYMKNLSMVTCVKLMKLFEFLSSPRFLFQTSHNHRYVGLLLESFNHLLQYQYESNTRLIYAILRCQNQFSKLAYLKITPITPNRLNQQPQPSPNSNPTEALDKLNKLSISSPQTTTTTEDTSSEVSNTQQNPNESSSSLSPSNSDTSIPNMMNEQRDEAVKGTNPTSAVEYPIGIKATSTTTPIDQSPSLDPNIKTTITTTMSTQFIPTDEWLQDIKRHLPLDNILRVITNLSPQIQSLCTNSGNDEQRIMEYLKMSTIVGLFHSSNTIITRKYHQNSVIRSWFIAYMWCIIYLENHSPPLFLKTAIKLFQIKK</sequence>
<comment type="caution">
    <text evidence="2">The sequence shown here is derived from an EMBL/GenBank/DDBJ whole genome shotgun (WGS) entry which is preliminary data.</text>
</comment>
<dbReference type="Pfam" id="PF09742">
    <property type="entry name" value="Dymeclin"/>
    <property type="match status" value="1"/>
</dbReference>
<feature type="region of interest" description="Disordered" evidence="1">
    <location>
        <begin position="429"/>
        <end position="458"/>
    </location>
</feature>
<evidence type="ECO:0000313" key="3">
    <source>
        <dbReference type="Proteomes" id="UP000076078"/>
    </source>
</evidence>
<feature type="compositionally biased region" description="Low complexity" evidence="1">
    <location>
        <begin position="173"/>
        <end position="184"/>
    </location>
</feature>
<reference evidence="2 3" key="1">
    <citation type="submission" date="2015-12" db="EMBL/GenBank/DDBJ databases">
        <title>Dictyostelia acquired genes for synthesis and detection of signals that induce cell-type specialization by lateral gene transfer from prokaryotes.</title>
        <authorList>
            <person name="Gloeckner G."/>
            <person name="Schaap P."/>
        </authorList>
    </citation>
    <scope>NUCLEOTIDE SEQUENCE [LARGE SCALE GENOMIC DNA]</scope>
    <source>
        <strain evidence="2 3">TK</strain>
    </source>
</reference>
<name>A0A151Z742_TIELA</name>